<dbReference type="EMBL" id="JAWRVI010000007">
    <property type="protein sequence ID" value="KAK4092803.1"/>
    <property type="molecule type" value="Genomic_DNA"/>
</dbReference>
<protein>
    <submittedName>
        <fullName evidence="2">Uncharacterized protein</fullName>
    </submittedName>
</protein>
<gene>
    <name evidence="2" type="ORF">Purlil1_2728</name>
</gene>
<feature type="compositionally biased region" description="Polar residues" evidence="1">
    <location>
        <begin position="285"/>
        <end position="295"/>
    </location>
</feature>
<name>A0ABR0C8U5_PURLI</name>
<keyword evidence="3" id="KW-1185">Reference proteome</keyword>
<feature type="compositionally biased region" description="Pro residues" evidence="1">
    <location>
        <begin position="245"/>
        <end position="258"/>
    </location>
</feature>
<feature type="region of interest" description="Disordered" evidence="1">
    <location>
        <begin position="240"/>
        <end position="261"/>
    </location>
</feature>
<feature type="region of interest" description="Disordered" evidence="1">
    <location>
        <begin position="282"/>
        <end position="322"/>
    </location>
</feature>
<accession>A0ABR0C8U5</accession>
<dbReference type="Proteomes" id="UP001287286">
    <property type="component" value="Unassembled WGS sequence"/>
</dbReference>
<reference evidence="2 3" key="1">
    <citation type="journal article" date="2024" name="Microbiol. Resour. Announc.">
        <title>Genome annotations for the ascomycete fungi Trichoderma harzianum, Trichoderma aggressivum, and Purpureocillium lilacinum.</title>
        <authorList>
            <person name="Beijen E.P.W."/>
            <person name="Ohm R.A."/>
        </authorList>
    </citation>
    <scope>NUCLEOTIDE SEQUENCE [LARGE SCALE GENOMIC DNA]</scope>
    <source>
        <strain evidence="2 3">CBS 150709</strain>
    </source>
</reference>
<comment type="caution">
    <text evidence="2">The sequence shown here is derived from an EMBL/GenBank/DDBJ whole genome shotgun (WGS) entry which is preliminary data.</text>
</comment>
<proteinExistence type="predicted"/>
<organism evidence="2 3">
    <name type="scientific">Purpureocillium lilacinum</name>
    <name type="common">Paecilomyces lilacinus</name>
    <dbReference type="NCBI Taxonomy" id="33203"/>
    <lineage>
        <taxon>Eukaryota</taxon>
        <taxon>Fungi</taxon>
        <taxon>Dikarya</taxon>
        <taxon>Ascomycota</taxon>
        <taxon>Pezizomycotina</taxon>
        <taxon>Sordariomycetes</taxon>
        <taxon>Hypocreomycetidae</taxon>
        <taxon>Hypocreales</taxon>
        <taxon>Ophiocordycipitaceae</taxon>
        <taxon>Purpureocillium</taxon>
    </lineage>
</organism>
<sequence length="352" mass="39036">MSLNHNHNHNHETTTAPPVSRILCCALRRTLTHTRTVAHTARSTCACYRVARAARHSSDGSAGGREHGERLISRRQRLAIVVIGELQKPSLPAWVWVFIVATDEVTNPLSRSFMDRARDSPDSRIPCNNSDYNAARVLEEHLTTTNPSPLGVMYTLHPQCHIPEATCLPINSTYPFFNCHAHSFYPRSIRRPPAHPIPPFGPSLGVQLSLSLRLTPHTPDRLPSPVTTYLPPSRTAHYPTGVNLPRPPTQPTLPPPASTPACKDEPILPRVSLWLRAGQVPGQPVRSSAANTGPMRTTIPPPSLSPCRMQSQRPDRPMPVQGSSFRELPGHTHSLHRSLRMAVWPHPWHVVP</sequence>
<evidence type="ECO:0000313" key="3">
    <source>
        <dbReference type="Proteomes" id="UP001287286"/>
    </source>
</evidence>
<evidence type="ECO:0000313" key="2">
    <source>
        <dbReference type="EMBL" id="KAK4092803.1"/>
    </source>
</evidence>
<evidence type="ECO:0000256" key="1">
    <source>
        <dbReference type="SAM" id="MobiDB-lite"/>
    </source>
</evidence>